<evidence type="ECO:0000256" key="7">
    <source>
        <dbReference type="ARBA" id="ARBA00023002"/>
    </source>
</evidence>
<accession>A0ABS0M8Y9</accession>
<evidence type="ECO:0000256" key="5">
    <source>
        <dbReference type="ARBA" id="ARBA00022827"/>
    </source>
</evidence>
<keyword evidence="5" id="KW-0274">FAD</keyword>
<dbReference type="InterPro" id="IPR025700">
    <property type="entry name" value="Lys/Orn_oxygenase"/>
</dbReference>
<evidence type="ECO:0000256" key="4">
    <source>
        <dbReference type="ARBA" id="ARBA00022630"/>
    </source>
</evidence>
<evidence type="ECO:0000313" key="9">
    <source>
        <dbReference type="Proteomes" id="UP000624159"/>
    </source>
</evidence>
<keyword evidence="7" id="KW-0560">Oxidoreductase</keyword>
<evidence type="ECO:0000256" key="2">
    <source>
        <dbReference type="ARBA" id="ARBA00004924"/>
    </source>
</evidence>
<gene>
    <name evidence="8" type="ORF">I5U13_04050</name>
</gene>
<dbReference type="Gene3D" id="3.50.50.60">
    <property type="entry name" value="FAD/NAD(P)-binding domain"/>
    <property type="match status" value="1"/>
</dbReference>
<dbReference type="Pfam" id="PF13434">
    <property type="entry name" value="Lys_Orn_oxgnase"/>
    <property type="match status" value="1"/>
</dbReference>
<comment type="cofactor">
    <cofactor evidence="1">
        <name>FAD</name>
        <dbReference type="ChEBI" id="CHEBI:57692"/>
    </cofactor>
</comment>
<keyword evidence="9" id="KW-1185">Reference proteome</keyword>
<evidence type="ECO:0000256" key="6">
    <source>
        <dbReference type="ARBA" id="ARBA00022857"/>
    </source>
</evidence>
<comment type="caution">
    <text evidence="8">The sequence shown here is derived from an EMBL/GenBank/DDBJ whole genome shotgun (WGS) entry which is preliminary data.</text>
</comment>
<dbReference type="GO" id="GO:0004497">
    <property type="term" value="F:monooxygenase activity"/>
    <property type="evidence" value="ECO:0007669"/>
    <property type="project" value="UniProtKB-KW"/>
</dbReference>
<evidence type="ECO:0000313" key="8">
    <source>
        <dbReference type="EMBL" id="MBH1928840.1"/>
    </source>
</evidence>
<proteinExistence type="inferred from homology"/>
<keyword evidence="6" id="KW-0521">NADP</keyword>
<dbReference type="Proteomes" id="UP000624159">
    <property type="component" value="Unassembled WGS sequence"/>
</dbReference>
<dbReference type="PANTHER" id="PTHR42802:SF1">
    <property type="entry name" value="L-ORNITHINE N(5)-MONOOXYGENASE"/>
    <property type="match status" value="1"/>
</dbReference>
<dbReference type="PANTHER" id="PTHR42802">
    <property type="entry name" value="MONOOXYGENASE"/>
    <property type="match status" value="1"/>
</dbReference>
<comment type="similarity">
    <text evidence="3">Belongs to the lysine N(6)-hydroxylase/L-ornithine N(5)-oxygenase family.</text>
</comment>
<organism evidence="8 9">
    <name type="scientific">Serratia rubidaea</name>
    <name type="common">Serratia marinorubra</name>
    <dbReference type="NCBI Taxonomy" id="61652"/>
    <lineage>
        <taxon>Bacteria</taxon>
        <taxon>Pseudomonadati</taxon>
        <taxon>Pseudomonadota</taxon>
        <taxon>Gammaproteobacteria</taxon>
        <taxon>Enterobacterales</taxon>
        <taxon>Yersiniaceae</taxon>
        <taxon>Serratia</taxon>
    </lineage>
</organism>
<reference evidence="8 9" key="1">
    <citation type="submission" date="2020-11" db="EMBL/GenBank/DDBJ databases">
        <title>Enhanced detection system for hospital associated transmission using whole genome sequencing surveillance.</title>
        <authorList>
            <person name="Harrison L.H."/>
            <person name="Van Tyne D."/>
            <person name="Marsh J.W."/>
            <person name="Griffith M.P."/>
            <person name="Snyder D.J."/>
            <person name="Cooper V.S."/>
            <person name="Mustapha M."/>
        </authorList>
    </citation>
    <scope>NUCLEOTIDE SEQUENCE [LARGE SCALE GENOMIC DNA]</scope>
    <source>
        <strain evidence="8 9">SER00230</strain>
    </source>
</reference>
<dbReference type="RefSeq" id="WP_197663084.1">
    <property type="nucleotide sequence ID" value="NZ_JADULK010000002.1"/>
</dbReference>
<sequence length="436" mass="48443">MTQKIYDILGIGFGPANIALAAALEELAPQFSVHFLERRSAAAWQPGMLLSGSDIQNHPLRDLVTPRNPKSHYSFTNFLYENQRLYAHLNLPLHYPLRLEYAQYIQWVAAFFAEQVNYQSEAAAIEPVQHPDSGEIVHYRVTTQNGEAYLARSIVMAPGRTPFIPAPFDTLRDSRVVHLNQYLPALAQAAEGNDALRVAVVGGSQSAVELLLHASSQHGVSRVAGFTRNFAFRQKDTSPFSDEVYFPEFVDTFYHASAENKARLRRELVHTNYSTADIDVLDQLYVRQYENRLLQRDTLQILTCHEIESCQPAAGGVRIESRHFVDGSTFSGEFDLVVLATGFLDLGTDERQEPCPQLLKPLNALQEDGAPTLTIGKDYRLENIAGGRLAPVYLNGLCESTHGMGDAGSFSLLAIRAQAIVESLAQRLTPRGEGEQ</sequence>
<evidence type="ECO:0000256" key="3">
    <source>
        <dbReference type="ARBA" id="ARBA00007588"/>
    </source>
</evidence>
<name>A0ABS0M8Y9_SERRU</name>
<comment type="pathway">
    <text evidence="2">Siderophore biosynthesis.</text>
</comment>
<protein>
    <submittedName>
        <fullName evidence="8">SidA/IucD/PvdA family monooxygenase</fullName>
    </submittedName>
</protein>
<evidence type="ECO:0000256" key="1">
    <source>
        <dbReference type="ARBA" id="ARBA00001974"/>
    </source>
</evidence>
<keyword evidence="8" id="KW-0503">Monooxygenase</keyword>
<keyword evidence="4" id="KW-0285">Flavoprotein</keyword>
<dbReference type="InterPro" id="IPR036188">
    <property type="entry name" value="FAD/NAD-bd_sf"/>
</dbReference>
<dbReference type="EMBL" id="JADULK010000002">
    <property type="protein sequence ID" value="MBH1928840.1"/>
    <property type="molecule type" value="Genomic_DNA"/>
</dbReference>
<dbReference type="SUPFAM" id="SSF51905">
    <property type="entry name" value="FAD/NAD(P)-binding domain"/>
    <property type="match status" value="2"/>
</dbReference>